<dbReference type="GO" id="GO:0071006">
    <property type="term" value="C:U2-type catalytic step 1 spliceosome"/>
    <property type="evidence" value="ECO:0007669"/>
    <property type="project" value="UniProtKB-UniRule"/>
</dbReference>
<evidence type="ECO:0000256" key="5">
    <source>
        <dbReference type="ARBA" id="ARBA00022833"/>
    </source>
</evidence>
<proteinExistence type="inferred from homology"/>
<dbReference type="HAMAP" id="MF_03226">
    <property type="entry name" value="YJU2"/>
    <property type="match status" value="1"/>
</dbReference>
<dbReference type="PANTHER" id="PTHR12111:SF1">
    <property type="entry name" value="SPLICING FACTOR YJU2"/>
    <property type="match status" value="1"/>
</dbReference>
<dbReference type="STRING" id="1344416.A0A138ZYJ5"/>
<evidence type="ECO:0000313" key="11">
    <source>
        <dbReference type="Proteomes" id="UP000070544"/>
    </source>
</evidence>
<name>A0A138ZYJ5_GONPJ</name>
<dbReference type="GO" id="GO:0000349">
    <property type="term" value="P:generation of catalytic spliceosome for first transesterification step"/>
    <property type="evidence" value="ECO:0007669"/>
    <property type="project" value="UniProtKB-UniRule"/>
</dbReference>
<comment type="subcellular location">
    <subcellularLocation>
        <location evidence="1 8">Nucleus</location>
    </subcellularLocation>
</comment>
<feature type="binding site" evidence="8">
    <location>
        <position position="43"/>
    </location>
    <ligand>
        <name>Zn(2+)</name>
        <dbReference type="ChEBI" id="CHEBI:29105"/>
    </ligand>
</feature>
<keyword evidence="11" id="KW-1185">Reference proteome</keyword>
<feature type="binding site" evidence="8">
    <location>
        <position position="46"/>
    </location>
    <ligand>
        <name>Zn(2+)</name>
        <dbReference type="ChEBI" id="CHEBI:29105"/>
    </ligand>
</feature>
<organism evidence="10 11">
    <name type="scientific">Gonapodya prolifera (strain JEL478)</name>
    <name type="common">Monoblepharis prolifera</name>
    <dbReference type="NCBI Taxonomy" id="1344416"/>
    <lineage>
        <taxon>Eukaryota</taxon>
        <taxon>Fungi</taxon>
        <taxon>Fungi incertae sedis</taxon>
        <taxon>Chytridiomycota</taxon>
        <taxon>Chytridiomycota incertae sedis</taxon>
        <taxon>Monoblepharidomycetes</taxon>
        <taxon>Monoblepharidales</taxon>
        <taxon>Gonapodyaceae</taxon>
        <taxon>Gonapodya</taxon>
    </lineage>
</organism>
<feature type="binding site" evidence="8">
    <location>
        <position position="83"/>
    </location>
    <ligand>
        <name>Zn(2+)</name>
        <dbReference type="ChEBI" id="CHEBI:29105"/>
    </ligand>
</feature>
<keyword evidence="4 8" id="KW-0747">Spliceosome</keyword>
<evidence type="ECO:0000256" key="8">
    <source>
        <dbReference type="HAMAP-Rule" id="MF_03226"/>
    </source>
</evidence>
<dbReference type="PANTHER" id="PTHR12111">
    <property type="entry name" value="SPLICING FACTOR YJU2"/>
    <property type="match status" value="1"/>
</dbReference>
<evidence type="ECO:0000256" key="9">
    <source>
        <dbReference type="SAM" id="MobiDB-lite"/>
    </source>
</evidence>
<sequence length="386" mass="42664">MSERKVLNKYFPPDFDPAKIPRRKRPKNFQYTVRLMAPFSMQCKSCGNWIPKSTKFNARKETVHGEDYLGIRIFRFYIRCPRCSSEITFKTDPKNTDYVCEQGASRNFEHARAESRETERLAEMRQQEEAHNPMKALENRTVDSKREMDILDALDEIRTRNAAQERVDSDQVLAEIAEKKQEAMMRLKMMEDEEIERMAKEAFSGRLHTGTSVDNTSAKYDTDTATGAKVRRLMDAEDPGIDEDLPEDDALYDQTPGYFSSGDAAGDGEDDEEERHLLALKSKYGSARVGSSAAVAFDGGSKAEPKAKAANSVASTLGVKRKADFGLDLGVVVKRKGAEPGGGVAKKASEPASDSSLQQPRSDKAPGGLLALGMYGDDSGGSGDDD</sequence>
<comment type="function">
    <text evidence="8">Part of the spliceosome which catalyzes two sequential transesterification reactions, first the excision of the non-coding intron from pre-mRNA and then the ligation of the coding exons to form the mature mRNA. Plays a role in stabilizing the structure of the spliceosome catalytic core and docking of the branch helix into the active site, producing 5'-exon and lariat intron-3'-intermediates.</text>
</comment>
<keyword evidence="7 8" id="KW-0539">Nucleus</keyword>
<evidence type="ECO:0000256" key="4">
    <source>
        <dbReference type="ARBA" id="ARBA00022728"/>
    </source>
</evidence>
<feature type="binding site" evidence="8">
    <location>
        <position position="80"/>
    </location>
    <ligand>
        <name>Zn(2+)</name>
        <dbReference type="ChEBI" id="CHEBI:29105"/>
    </ligand>
</feature>
<protein>
    <recommendedName>
        <fullName evidence="8">Splicing factor YJU2</fullName>
    </recommendedName>
</protein>
<evidence type="ECO:0000256" key="3">
    <source>
        <dbReference type="ARBA" id="ARBA00022723"/>
    </source>
</evidence>
<dbReference type="InterPro" id="IPR043701">
    <property type="entry name" value="Yju2"/>
</dbReference>
<dbReference type="EMBL" id="KQ965858">
    <property type="protein sequence ID" value="KXS09576.1"/>
    <property type="molecule type" value="Genomic_DNA"/>
</dbReference>
<comment type="subunit">
    <text evidence="8">Component of the spliceosome. Present in the activated B complex, the catalytically activated B* complex which catalyzes the branching, the catalytic step 1 C complex catalyzing the exon ligation, and the postcatalytic P complex containing the ligated exons (mRNA) and the excised lariat intron.</text>
</comment>
<keyword evidence="5 8" id="KW-0862">Zinc</keyword>
<accession>A0A138ZYJ5</accession>
<dbReference type="Proteomes" id="UP000070544">
    <property type="component" value="Unassembled WGS sequence"/>
</dbReference>
<dbReference type="GO" id="GO:0046872">
    <property type="term" value="F:metal ion binding"/>
    <property type="evidence" value="ECO:0007669"/>
    <property type="project" value="UniProtKB-KW"/>
</dbReference>
<keyword evidence="6" id="KW-0508">mRNA splicing</keyword>
<dbReference type="OrthoDB" id="674963at2759"/>
<keyword evidence="3 8" id="KW-0479">Metal-binding</keyword>
<evidence type="ECO:0000256" key="1">
    <source>
        <dbReference type="ARBA" id="ARBA00004123"/>
    </source>
</evidence>
<keyword evidence="2" id="KW-0507">mRNA processing</keyword>
<reference evidence="10 11" key="1">
    <citation type="journal article" date="2015" name="Genome Biol. Evol.">
        <title>Phylogenomic analyses indicate that early fungi evolved digesting cell walls of algal ancestors of land plants.</title>
        <authorList>
            <person name="Chang Y."/>
            <person name="Wang S."/>
            <person name="Sekimoto S."/>
            <person name="Aerts A.L."/>
            <person name="Choi C."/>
            <person name="Clum A."/>
            <person name="LaButti K.M."/>
            <person name="Lindquist E.A."/>
            <person name="Yee Ngan C."/>
            <person name="Ohm R.A."/>
            <person name="Salamov A.A."/>
            <person name="Grigoriev I.V."/>
            <person name="Spatafora J.W."/>
            <person name="Berbee M.L."/>
        </authorList>
    </citation>
    <scope>NUCLEOTIDE SEQUENCE [LARGE SCALE GENOMIC DNA]</scope>
    <source>
        <strain evidence="10 11">JEL478</strain>
    </source>
</reference>
<evidence type="ECO:0000313" key="10">
    <source>
        <dbReference type="EMBL" id="KXS09576.1"/>
    </source>
</evidence>
<dbReference type="Pfam" id="PF04502">
    <property type="entry name" value="Saf4_Yju2"/>
    <property type="match status" value="1"/>
</dbReference>
<evidence type="ECO:0000256" key="6">
    <source>
        <dbReference type="ARBA" id="ARBA00023187"/>
    </source>
</evidence>
<evidence type="ECO:0000256" key="7">
    <source>
        <dbReference type="ARBA" id="ARBA00023242"/>
    </source>
</evidence>
<comment type="similarity">
    <text evidence="8">Belongs to the CWC16 family. YJU2 subfamily.</text>
</comment>
<feature type="region of interest" description="Disordered" evidence="9">
    <location>
        <begin position="337"/>
        <end position="386"/>
    </location>
</feature>
<gene>
    <name evidence="10" type="ORF">M427DRAFT_128853</name>
</gene>
<evidence type="ECO:0000256" key="2">
    <source>
        <dbReference type="ARBA" id="ARBA00022664"/>
    </source>
</evidence>
<dbReference type="InterPro" id="IPR007590">
    <property type="entry name" value="Saf4/Yju2"/>
</dbReference>
<dbReference type="AlphaFoldDB" id="A0A138ZYJ5"/>